<sequence>MGYYFVGYQYGGPTHNFEVLIWKNELNEEIIKYSNTDYYFKKKEIKTEADIEVYFLSYDFVNGQNIRVFKLGNKEDQYRASKCFDIIDSFKS</sequence>
<dbReference type="EMBL" id="AHNR02000074">
    <property type="protein sequence ID" value="EKR52834.1"/>
    <property type="molecule type" value="Genomic_DNA"/>
</dbReference>
<evidence type="ECO:0000313" key="2">
    <source>
        <dbReference type="Proteomes" id="UP000001340"/>
    </source>
</evidence>
<evidence type="ECO:0000313" key="1">
    <source>
        <dbReference type="EMBL" id="EKR52834.1"/>
    </source>
</evidence>
<protein>
    <submittedName>
        <fullName evidence="1">Uncharacterized protein</fullName>
    </submittedName>
</protein>
<gene>
    <name evidence="1" type="ORF">LEP1GSC105_0025</name>
</gene>
<dbReference type="AlphaFoldDB" id="A0A0E2CYM7"/>
<accession>A0A0E2CYM7</accession>
<proteinExistence type="predicted"/>
<dbReference type="RefSeq" id="WP_000542660.1">
    <property type="nucleotide sequence ID" value="NZ_AHNR02000074.1"/>
</dbReference>
<organism evidence="1 2">
    <name type="scientific">Leptospira interrogans str. UI 12758</name>
    <dbReference type="NCBI Taxonomy" id="1049938"/>
    <lineage>
        <taxon>Bacteria</taxon>
        <taxon>Pseudomonadati</taxon>
        <taxon>Spirochaetota</taxon>
        <taxon>Spirochaetia</taxon>
        <taxon>Leptospirales</taxon>
        <taxon>Leptospiraceae</taxon>
        <taxon>Leptospira</taxon>
    </lineage>
</organism>
<reference evidence="1 2" key="1">
    <citation type="submission" date="2012-10" db="EMBL/GenBank/DDBJ databases">
        <authorList>
            <person name="Harkins D.M."/>
            <person name="Durkin A.S."/>
            <person name="Brinkac L.M."/>
            <person name="Haft D.H."/>
            <person name="Selengut J.D."/>
            <person name="Sanka R."/>
            <person name="DePew J."/>
            <person name="Purushe J."/>
            <person name="Chanthongthip A."/>
            <person name="Lattana O."/>
            <person name="Phetsouvanh R."/>
            <person name="Newton P.N."/>
            <person name="Vinetz J.M."/>
            <person name="Sutton G.G."/>
            <person name="Nierman W.C."/>
            <person name="Fouts D.E."/>
        </authorList>
    </citation>
    <scope>NUCLEOTIDE SEQUENCE [LARGE SCALE GENOMIC DNA]</scope>
    <source>
        <strain evidence="1 2">UI 12758</strain>
    </source>
</reference>
<comment type="caution">
    <text evidence="1">The sequence shown here is derived from an EMBL/GenBank/DDBJ whole genome shotgun (WGS) entry which is preliminary data.</text>
</comment>
<name>A0A0E2CYM7_LEPIR</name>
<dbReference type="Proteomes" id="UP000001340">
    <property type="component" value="Unassembled WGS sequence"/>
</dbReference>